<proteinExistence type="predicted"/>
<dbReference type="VEuPathDB" id="FungiDB:An15g04080"/>
<accession>A0AAJ8E4B1</accession>
<reference evidence="2" key="1">
    <citation type="submission" date="2025-02" db="EMBL/GenBank/DDBJ databases">
        <authorList>
            <consortium name="NCBI Genome Project"/>
        </authorList>
    </citation>
    <scope>NUCLEOTIDE SEQUENCE</scope>
</reference>
<name>A0AAJ8E4B1_ASPNG</name>
<dbReference type="KEGG" id="ang:An15g04080"/>
<evidence type="ECO:0000256" key="1">
    <source>
        <dbReference type="SAM" id="MobiDB-lite"/>
    </source>
</evidence>
<gene>
    <name evidence="2" type="ORF">An15g04080</name>
</gene>
<dbReference type="RefSeq" id="XP_059606502.1">
    <property type="nucleotide sequence ID" value="XM_059744638.1"/>
</dbReference>
<dbReference type="GeneID" id="84593187"/>
<protein>
    <submittedName>
        <fullName evidence="2">Uncharacterized protein</fullName>
    </submittedName>
</protein>
<sequence>MIVCLLQDYHKLSRLHTPDCQSSYMGVCREILGVHQSKAVSHEQWTSQLGLCRTSRLTCLEMHLDHSGCVSRASRRAGNARRDVGSEKLPGFSGRDGEVRMQMAEPLRCEAPSSSEPETGQHRDGMPWMPCIRRRQLPSRRMPNYCNRLGYGVDSDLAICHNRGKPASEVIDRGKHEWPDAREDNIVTLMN</sequence>
<feature type="region of interest" description="Disordered" evidence="1">
    <location>
        <begin position="75"/>
        <end position="97"/>
    </location>
</feature>
<dbReference type="AlphaFoldDB" id="A0AAJ8E4B1"/>
<evidence type="ECO:0000313" key="2">
    <source>
        <dbReference type="RefSeq" id="XP_059606502.1"/>
    </source>
</evidence>
<feature type="region of interest" description="Disordered" evidence="1">
    <location>
        <begin position="108"/>
        <end position="127"/>
    </location>
</feature>
<reference evidence="2" key="2">
    <citation type="submission" date="2025-08" db="UniProtKB">
        <authorList>
            <consortium name="RefSeq"/>
        </authorList>
    </citation>
    <scope>IDENTIFICATION</scope>
</reference>
<organism evidence="2">
    <name type="scientific">Aspergillus niger</name>
    <dbReference type="NCBI Taxonomy" id="5061"/>
    <lineage>
        <taxon>Eukaryota</taxon>
        <taxon>Fungi</taxon>
        <taxon>Dikarya</taxon>
        <taxon>Ascomycota</taxon>
        <taxon>Pezizomycotina</taxon>
        <taxon>Eurotiomycetes</taxon>
        <taxon>Eurotiomycetidae</taxon>
        <taxon>Eurotiales</taxon>
        <taxon>Aspergillaceae</taxon>
        <taxon>Aspergillus</taxon>
        <taxon>Aspergillus subgen. Circumdati</taxon>
    </lineage>
</organism>